<evidence type="ECO:0000313" key="2">
    <source>
        <dbReference type="EMBL" id="SDX85180.1"/>
    </source>
</evidence>
<dbReference type="Proteomes" id="UP000183918">
    <property type="component" value="Unassembled WGS sequence"/>
</dbReference>
<keyword evidence="1" id="KW-0472">Membrane</keyword>
<gene>
    <name evidence="2" type="ORF">SAMN02910414_00111</name>
</gene>
<proteinExistence type="predicted"/>
<organism evidence="2 3">
    <name type="scientific">Lachnobacterium bovis DSM 14045</name>
    <dbReference type="NCBI Taxonomy" id="1122142"/>
    <lineage>
        <taxon>Bacteria</taxon>
        <taxon>Bacillati</taxon>
        <taxon>Bacillota</taxon>
        <taxon>Clostridia</taxon>
        <taxon>Lachnospirales</taxon>
        <taxon>Lachnospiraceae</taxon>
        <taxon>Lachnobacterium</taxon>
    </lineage>
</organism>
<evidence type="ECO:0000256" key="1">
    <source>
        <dbReference type="SAM" id="Phobius"/>
    </source>
</evidence>
<evidence type="ECO:0000313" key="3">
    <source>
        <dbReference type="Proteomes" id="UP000183918"/>
    </source>
</evidence>
<protein>
    <submittedName>
        <fullName evidence="2">Uncharacterized protein</fullName>
    </submittedName>
</protein>
<dbReference type="EMBL" id="FNPG01000004">
    <property type="protein sequence ID" value="SDX85180.1"/>
    <property type="molecule type" value="Genomic_DNA"/>
</dbReference>
<dbReference type="RefSeq" id="WP_074714983.1">
    <property type="nucleotide sequence ID" value="NZ_FNPG01000004.1"/>
</dbReference>
<feature type="transmembrane region" description="Helical" evidence="1">
    <location>
        <begin position="86"/>
        <end position="105"/>
    </location>
</feature>
<keyword evidence="1" id="KW-0812">Transmembrane</keyword>
<feature type="transmembrane region" description="Helical" evidence="1">
    <location>
        <begin position="15"/>
        <end position="34"/>
    </location>
</feature>
<keyword evidence="3" id="KW-1185">Reference proteome</keyword>
<feature type="transmembrane region" description="Helical" evidence="1">
    <location>
        <begin position="65"/>
        <end position="81"/>
    </location>
</feature>
<name>A0A1H3F2S7_9FIRM</name>
<feature type="transmembrane region" description="Helical" evidence="1">
    <location>
        <begin position="41"/>
        <end position="59"/>
    </location>
</feature>
<dbReference type="STRING" id="1122142.SAMN02910414_00111"/>
<accession>A0A1H3F2S7</accession>
<dbReference type="AlphaFoldDB" id="A0A1H3F2S7"/>
<reference evidence="2 3" key="1">
    <citation type="submission" date="2016-10" db="EMBL/GenBank/DDBJ databases">
        <authorList>
            <person name="de Groot N.N."/>
        </authorList>
    </citation>
    <scope>NUCLEOTIDE SEQUENCE [LARGE SCALE GENOMIC DNA]</scope>
    <source>
        <strain evidence="2 3">DSM 14045</strain>
    </source>
</reference>
<dbReference type="OrthoDB" id="2068100at2"/>
<sequence>MSRENALNKSKNNTLLLFVPILIIAFSAVVMSLVSTIALSYLVAPVALVMLLEVILGFLLHDAEIWLHGIIVTIQFVAAILCYKELLIICCLVTYVTTILALHISRQGATK</sequence>
<keyword evidence="1" id="KW-1133">Transmembrane helix</keyword>